<dbReference type="EC" id="2.1.1.-" evidence="5"/>
<dbReference type="Pfam" id="PF13649">
    <property type="entry name" value="Methyltransf_25"/>
    <property type="match status" value="1"/>
</dbReference>
<dbReference type="RefSeq" id="WP_256398132.1">
    <property type="nucleotide sequence ID" value="NZ_JANHJR010000001.1"/>
</dbReference>
<comment type="caution">
    <text evidence="5">The sequence shown here is derived from an EMBL/GenBank/DDBJ whole genome shotgun (WGS) entry which is preliminary data.</text>
</comment>
<organism evidence="5 6">
    <name type="scientific">Haloarchaeobius litoreus</name>
    <dbReference type="NCBI Taxonomy" id="755306"/>
    <lineage>
        <taxon>Archaea</taxon>
        <taxon>Methanobacteriati</taxon>
        <taxon>Methanobacteriota</taxon>
        <taxon>Stenosarchaea group</taxon>
        <taxon>Halobacteria</taxon>
        <taxon>Halobacteriales</taxon>
        <taxon>Halorubellaceae</taxon>
        <taxon>Haloarchaeobius</taxon>
    </lineage>
</organism>
<evidence type="ECO:0000313" key="6">
    <source>
        <dbReference type="Proteomes" id="UP001597034"/>
    </source>
</evidence>
<name>A0ABD6DLW8_9EURY</name>
<dbReference type="InterPro" id="IPR029063">
    <property type="entry name" value="SAM-dependent_MTases_sf"/>
</dbReference>
<protein>
    <submittedName>
        <fullName evidence="5">Class I SAM-dependent methyltransferase</fullName>
        <ecNumber evidence="5">2.1.1.-</ecNumber>
    </submittedName>
</protein>
<evidence type="ECO:0000313" key="5">
    <source>
        <dbReference type="EMBL" id="MFD1646347.1"/>
    </source>
</evidence>
<keyword evidence="3" id="KW-0949">S-adenosyl-L-methionine</keyword>
<evidence type="ECO:0000256" key="2">
    <source>
        <dbReference type="ARBA" id="ARBA00022679"/>
    </source>
</evidence>
<dbReference type="GO" id="GO:0032259">
    <property type="term" value="P:methylation"/>
    <property type="evidence" value="ECO:0007669"/>
    <property type="project" value="UniProtKB-KW"/>
</dbReference>
<reference evidence="5 6" key="1">
    <citation type="journal article" date="2019" name="Int. J. Syst. Evol. Microbiol.">
        <title>The Global Catalogue of Microorganisms (GCM) 10K type strain sequencing project: providing services to taxonomists for standard genome sequencing and annotation.</title>
        <authorList>
            <consortium name="The Broad Institute Genomics Platform"/>
            <consortium name="The Broad Institute Genome Sequencing Center for Infectious Disease"/>
            <person name="Wu L."/>
            <person name="Ma J."/>
        </authorList>
    </citation>
    <scope>NUCLEOTIDE SEQUENCE [LARGE SCALE GENOMIC DNA]</scope>
    <source>
        <strain evidence="5 6">CGMCC 1.10390</strain>
    </source>
</reference>
<dbReference type="AlphaFoldDB" id="A0ABD6DLW8"/>
<dbReference type="Proteomes" id="UP001597034">
    <property type="component" value="Unassembled WGS sequence"/>
</dbReference>
<sequence>MDQLAYYEDDAAVEKYAEVGREGLRPNERRLLDEYVDGDGGRVLDLGCGSGRVTAPLAERGFDVVGIDVSETMVEVARELHPGVEFRVDDATDLSFPDASFDYVLFAGRGIDDVRPAASRMRAILEAWRVLKPGGVFAFDANNQLSRFVVDPTDRSAVAEAWRFVRRNRRAGTLRSRYALVEYSNGIDLTYAIVPPAQRRQLHDVGFDVAGLVPSTDDGRPTLLDPRPYYVARKPPRAAG</sequence>
<dbReference type="PANTHER" id="PTHR43464">
    <property type="entry name" value="METHYLTRANSFERASE"/>
    <property type="match status" value="1"/>
</dbReference>
<gene>
    <name evidence="5" type="ORF">ACFSBL_11710</name>
</gene>
<dbReference type="PANTHER" id="PTHR43464:SF19">
    <property type="entry name" value="UBIQUINONE BIOSYNTHESIS O-METHYLTRANSFERASE, MITOCHONDRIAL"/>
    <property type="match status" value="1"/>
</dbReference>
<dbReference type="CDD" id="cd02440">
    <property type="entry name" value="AdoMet_MTases"/>
    <property type="match status" value="1"/>
</dbReference>
<dbReference type="GO" id="GO:0008168">
    <property type="term" value="F:methyltransferase activity"/>
    <property type="evidence" value="ECO:0007669"/>
    <property type="project" value="UniProtKB-KW"/>
</dbReference>
<proteinExistence type="predicted"/>
<keyword evidence="1 5" id="KW-0489">Methyltransferase</keyword>
<dbReference type="InterPro" id="IPR041698">
    <property type="entry name" value="Methyltransf_25"/>
</dbReference>
<evidence type="ECO:0000256" key="3">
    <source>
        <dbReference type="ARBA" id="ARBA00022691"/>
    </source>
</evidence>
<evidence type="ECO:0000256" key="1">
    <source>
        <dbReference type="ARBA" id="ARBA00022603"/>
    </source>
</evidence>
<dbReference type="Gene3D" id="3.40.50.150">
    <property type="entry name" value="Vaccinia Virus protein VP39"/>
    <property type="match status" value="1"/>
</dbReference>
<accession>A0ABD6DLW8</accession>
<dbReference type="SUPFAM" id="SSF53335">
    <property type="entry name" value="S-adenosyl-L-methionine-dependent methyltransferases"/>
    <property type="match status" value="1"/>
</dbReference>
<dbReference type="EMBL" id="JBHUDO010000002">
    <property type="protein sequence ID" value="MFD1646347.1"/>
    <property type="molecule type" value="Genomic_DNA"/>
</dbReference>
<keyword evidence="6" id="KW-1185">Reference proteome</keyword>
<feature type="domain" description="Methyltransferase" evidence="4">
    <location>
        <begin position="43"/>
        <end position="135"/>
    </location>
</feature>
<evidence type="ECO:0000259" key="4">
    <source>
        <dbReference type="Pfam" id="PF13649"/>
    </source>
</evidence>
<keyword evidence="2 5" id="KW-0808">Transferase</keyword>